<dbReference type="SMART" id="SM00448">
    <property type="entry name" value="REC"/>
    <property type="match status" value="1"/>
</dbReference>
<evidence type="ECO:0000256" key="2">
    <source>
        <dbReference type="ARBA" id="ARBA00023015"/>
    </source>
</evidence>
<keyword evidence="2" id="KW-0805">Transcription regulation</keyword>
<dbReference type="GO" id="GO:0003677">
    <property type="term" value="F:DNA binding"/>
    <property type="evidence" value="ECO:0007669"/>
    <property type="project" value="UniProtKB-KW"/>
</dbReference>
<dbReference type="PRINTS" id="PR00038">
    <property type="entry name" value="HTHLUXR"/>
</dbReference>
<dbReference type="InterPro" id="IPR016032">
    <property type="entry name" value="Sig_transdc_resp-reg_C-effctor"/>
</dbReference>
<feature type="domain" description="Response regulatory" evidence="7">
    <location>
        <begin position="3"/>
        <end position="117"/>
    </location>
</feature>
<feature type="domain" description="HTH luxR-type" evidence="6">
    <location>
        <begin position="143"/>
        <end position="208"/>
    </location>
</feature>
<comment type="caution">
    <text evidence="8">The sequence shown here is derived from an EMBL/GenBank/DDBJ whole genome shotgun (WGS) entry which is preliminary data.</text>
</comment>
<dbReference type="EMBL" id="JAGIOL010000001">
    <property type="protein sequence ID" value="MBP2436968.1"/>
    <property type="molecule type" value="Genomic_DNA"/>
</dbReference>
<protein>
    <submittedName>
        <fullName evidence="8">DNA-binding NarL/FixJ family response regulator</fullName>
    </submittedName>
</protein>
<accession>A0ABS4ZIV8</accession>
<evidence type="ECO:0000256" key="5">
    <source>
        <dbReference type="PROSITE-ProRule" id="PRU00169"/>
    </source>
</evidence>
<sequence>MIRVLIADDHAAVRAGVRAVLDMTDDIDVIGEASDGQSAVAQAAALEPDVVLMDIRMPGVDGIAGTAQLTDRGIPVLILTTFAVDDYVDGALAAGAAGYLLKTAEPEDIADGVRRVAAGEGVLSPEVTRRVLEKARATPSRTEHPGLEELTPREKEILGALGEGLSNAQICERFFISEPTAKSHVSRVLTKLGAPTRMRAAVIARDAGIS</sequence>
<dbReference type="PROSITE" id="PS50043">
    <property type="entry name" value="HTH_LUXR_2"/>
    <property type="match status" value="1"/>
</dbReference>
<dbReference type="InterPro" id="IPR058245">
    <property type="entry name" value="NreC/VraR/RcsB-like_REC"/>
</dbReference>
<keyword evidence="9" id="KW-1185">Reference proteome</keyword>
<dbReference type="Gene3D" id="3.40.50.2300">
    <property type="match status" value="1"/>
</dbReference>
<evidence type="ECO:0000256" key="4">
    <source>
        <dbReference type="ARBA" id="ARBA00023163"/>
    </source>
</evidence>
<organism evidence="8 9">
    <name type="scientific">Microbacterium amylolyticum</name>
    <dbReference type="NCBI Taxonomy" id="936337"/>
    <lineage>
        <taxon>Bacteria</taxon>
        <taxon>Bacillati</taxon>
        <taxon>Actinomycetota</taxon>
        <taxon>Actinomycetes</taxon>
        <taxon>Micrococcales</taxon>
        <taxon>Microbacteriaceae</taxon>
        <taxon>Microbacterium</taxon>
    </lineage>
</organism>
<dbReference type="RefSeq" id="WP_165135087.1">
    <property type="nucleotide sequence ID" value="NZ_CP049253.1"/>
</dbReference>
<dbReference type="SUPFAM" id="SSF46894">
    <property type="entry name" value="C-terminal effector domain of the bipartite response regulators"/>
    <property type="match status" value="1"/>
</dbReference>
<evidence type="ECO:0000259" key="6">
    <source>
        <dbReference type="PROSITE" id="PS50043"/>
    </source>
</evidence>
<keyword evidence="3 8" id="KW-0238">DNA-binding</keyword>
<evidence type="ECO:0000313" key="8">
    <source>
        <dbReference type="EMBL" id="MBP2436968.1"/>
    </source>
</evidence>
<name>A0ABS4ZIV8_9MICO</name>
<dbReference type="Pfam" id="PF00072">
    <property type="entry name" value="Response_reg"/>
    <property type="match status" value="1"/>
</dbReference>
<dbReference type="InterPro" id="IPR000792">
    <property type="entry name" value="Tscrpt_reg_LuxR_C"/>
</dbReference>
<dbReference type="PROSITE" id="PS50110">
    <property type="entry name" value="RESPONSE_REGULATORY"/>
    <property type="match status" value="1"/>
</dbReference>
<dbReference type="CDD" id="cd06170">
    <property type="entry name" value="LuxR_C_like"/>
    <property type="match status" value="1"/>
</dbReference>
<dbReference type="PANTHER" id="PTHR43214:SF24">
    <property type="entry name" value="TRANSCRIPTIONAL REGULATORY PROTEIN NARL-RELATED"/>
    <property type="match status" value="1"/>
</dbReference>
<dbReference type="InterPro" id="IPR001789">
    <property type="entry name" value="Sig_transdc_resp-reg_receiver"/>
</dbReference>
<dbReference type="SUPFAM" id="SSF52172">
    <property type="entry name" value="CheY-like"/>
    <property type="match status" value="1"/>
</dbReference>
<evidence type="ECO:0000313" key="9">
    <source>
        <dbReference type="Proteomes" id="UP001519362"/>
    </source>
</evidence>
<evidence type="ECO:0000256" key="1">
    <source>
        <dbReference type="ARBA" id="ARBA00022553"/>
    </source>
</evidence>
<gene>
    <name evidence="8" type="ORF">JOF34_001554</name>
</gene>
<proteinExistence type="predicted"/>
<dbReference type="PANTHER" id="PTHR43214">
    <property type="entry name" value="TWO-COMPONENT RESPONSE REGULATOR"/>
    <property type="match status" value="1"/>
</dbReference>
<dbReference type="SMART" id="SM00421">
    <property type="entry name" value="HTH_LUXR"/>
    <property type="match status" value="1"/>
</dbReference>
<keyword evidence="4" id="KW-0804">Transcription</keyword>
<evidence type="ECO:0000259" key="7">
    <source>
        <dbReference type="PROSITE" id="PS50110"/>
    </source>
</evidence>
<evidence type="ECO:0000256" key="3">
    <source>
        <dbReference type="ARBA" id="ARBA00023125"/>
    </source>
</evidence>
<feature type="modified residue" description="4-aspartylphosphate" evidence="5">
    <location>
        <position position="54"/>
    </location>
</feature>
<dbReference type="Proteomes" id="UP001519362">
    <property type="component" value="Unassembled WGS sequence"/>
</dbReference>
<dbReference type="InterPro" id="IPR011006">
    <property type="entry name" value="CheY-like_superfamily"/>
</dbReference>
<dbReference type="CDD" id="cd17535">
    <property type="entry name" value="REC_NarL-like"/>
    <property type="match status" value="1"/>
</dbReference>
<keyword evidence="1 5" id="KW-0597">Phosphoprotein</keyword>
<reference evidence="8 9" key="1">
    <citation type="submission" date="2021-03" db="EMBL/GenBank/DDBJ databases">
        <title>Sequencing the genomes of 1000 actinobacteria strains.</title>
        <authorList>
            <person name="Klenk H.-P."/>
        </authorList>
    </citation>
    <scope>NUCLEOTIDE SEQUENCE [LARGE SCALE GENOMIC DNA]</scope>
    <source>
        <strain evidence="8 9">DSM 24221</strain>
    </source>
</reference>
<dbReference type="InterPro" id="IPR039420">
    <property type="entry name" value="WalR-like"/>
</dbReference>
<dbReference type="Pfam" id="PF00196">
    <property type="entry name" value="GerE"/>
    <property type="match status" value="1"/>
</dbReference>